<evidence type="ECO:0000313" key="2">
    <source>
        <dbReference type="Proteomes" id="UP001209570"/>
    </source>
</evidence>
<dbReference type="AlphaFoldDB" id="A0AAD5M0Q6"/>
<dbReference type="Proteomes" id="UP001209570">
    <property type="component" value="Unassembled WGS sequence"/>
</dbReference>
<protein>
    <submittedName>
        <fullName evidence="1">Uncharacterized protein</fullName>
    </submittedName>
</protein>
<comment type="caution">
    <text evidence="1">The sequence shown here is derived from an EMBL/GenBank/DDBJ whole genome shotgun (WGS) entry which is preliminary data.</text>
</comment>
<sequence>MMSTATIKINRPQDAVHLFEAAQHETLIAIADFYVFAFGVTPPKHHELGHNPCTFSTSASSVGVASLSSQTPEPESKTDMKIYKDTDIEMKRSAPDAPLPCACGCEGARQVDVSAWTWRADEMGHAVAPLDGVFRVPDTLRQQTPLKHYHVVKLETALLQIVRRLGGALIDRGAAVERVDQRAAEAPRPPLDFRLSSLGFRLSALGSRLSALGSRLSALGFGPAALGS</sequence>
<gene>
    <name evidence="1" type="ORF">P43SY_011112</name>
</gene>
<evidence type="ECO:0000313" key="1">
    <source>
        <dbReference type="EMBL" id="KAJ0391582.1"/>
    </source>
</evidence>
<name>A0AAD5M0Q6_PYTIN</name>
<reference evidence="1" key="1">
    <citation type="submission" date="2021-12" db="EMBL/GenBank/DDBJ databases">
        <title>Prjna785345.</title>
        <authorList>
            <person name="Rujirawat T."/>
            <person name="Krajaejun T."/>
        </authorList>
    </citation>
    <scope>NUCLEOTIDE SEQUENCE</scope>
    <source>
        <strain evidence="1">Pi057C3</strain>
    </source>
</reference>
<accession>A0AAD5M0Q6</accession>
<dbReference type="EMBL" id="JAKCXM010000952">
    <property type="protein sequence ID" value="KAJ0391582.1"/>
    <property type="molecule type" value="Genomic_DNA"/>
</dbReference>
<keyword evidence="2" id="KW-1185">Reference proteome</keyword>
<organism evidence="1 2">
    <name type="scientific">Pythium insidiosum</name>
    <name type="common">Pythiosis disease agent</name>
    <dbReference type="NCBI Taxonomy" id="114742"/>
    <lineage>
        <taxon>Eukaryota</taxon>
        <taxon>Sar</taxon>
        <taxon>Stramenopiles</taxon>
        <taxon>Oomycota</taxon>
        <taxon>Peronosporomycetes</taxon>
        <taxon>Pythiales</taxon>
        <taxon>Pythiaceae</taxon>
        <taxon>Pythium</taxon>
    </lineage>
</organism>
<proteinExistence type="predicted"/>